<dbReference type="PANTHER" id="PTHR15317">
    <property type="entry name" value="T-CELL SURFACE PROTEIN TACTILE"/>
    <property type="match status" value="1"/>
</dbReference>
<dbReference type="GO" id="GO:0006954">
    <property type="term" value="P:inflammatory response"/>
    <property type="evidence" value="ECO:0007669"/>
    <property type="project" value="TreeGrafter"/>
</dbReference>
<dbReference type="PANTHER" id="PTHR15317:SF1">
    <property type="entry name" value="T-CELL SURFACE PROTEIN TACTILE"/>
    <property type="match status" value="1"/>
</dbReference>
<keyword evidence="4" id="KW-1185">Reference proteome</keyword>
<dbReference type="Gene3D" id="2.60.40.10">
    <property type="entry name" value="Immunoglobulins"/>
    <property type="match status" value="1"/>
</dbReference>
<dbReference type="Pfam" id="PF08205">
    <property type="entry name" value="C2-set_2"/>
    <property type="match status" value="1"/>
</dbReference>
<reference evidence="3" key="1">
    <citation type="submission" date="2025-08" db="UniProtKB">
        <authorList>
            <consortium name="Ensembl"/>
        </authorList>
    </citation>
    <scope>IDENTIFICATION</scope>
</reference>
<dbReference type="InterPro" id="IPR013783">
    <property type="entry name" value="Ig-like_fold"/>
</dbReference>
<dbReference type="PROSITE" id="PS50835">
    <property type="entry name" value="IG_LIKE"/>
    <property type="match status" value="1"/>
</dbReference>
<feature type="domain" description="Ig-like" evidence="2">
    <location>
        <begin position="162"/>
        <end position="259"/>
    </location>
</feature>
<sequence>MAPITSSFLRLLTTSQCPSAQGDAAVGMTQGPCVPPIQMPRLNAIGGLCIWKMLPCPLVGSMNALLLLTHMGQKLQEFNLLSRQKGENGREEELVTKEPSCPAVYRNSSMLLGQRVLLGLNNTLKVFPTKITDDGRVFSCHVVYHPERVQKSSTTVRVFAYPEIFISLQEGSASTSQKPNVSCVVRKAFPKPSLLWYMDRASLTEQPGEISVVQEDLQDGEGFYELRSTLMLQGTHETHKTFSCVCLFPSPGNETKNISSEEIFVSFDNKSNEASAEVFTTTVSDGRINYRIK</sequence>
<evidence type="ECO:0000259" key="2">
    <source>
        <dbReference type="PROSITE" id="PS50835"/>
    </source>
</evidence>
<dbReference type="Ensembl" id="ENSCRFT00000008443.1">
    <property type="protein sequence ID" value="ENSCRFP00000008158.1"/>
    <property type="gene ID" value="ENSCRFG00000006405.1"/>
</dbReference>
<name>A0A8C3QMF0_9PASS</name>
<dbReference type="InterPro" id="IPR007110">
    <property type="entry name" value="Ig-like_dom"/>
</dbReference>
<reference evidence="3" key="2">
    <citation type="submission" date="2025-09" db="UniProtKB">
        <authorList>
            <consortium name="Ensembl"/>
        </authorList>
    </citation>
    <scope>IDENTIFICATION</scope>
</reference>
<dbReference type="InterPro" id="IPR036179">
    <property type="entry name" value="Ig-like_dom_sf"/>
</dbReference>
<protein>
    <submittedName>
        <fullName evidence="3">CD96 molecule</fullName>
    </submittedName>
</protein>
<evidence type="ECO:0000256" key="1">
    <source>
        <dbReference type="ARBA" id="ARBA00023157"/>
    </source>
</evidence>
<dbReference type="InterPro" id="IPR042381">
    <property type="entry name" value="CD96"/>
</dbReference>
<organism evidence="3 4">
    <name type="scientific">Cyanoderma ruficeps</name>
    <name type="common">rufous-capped babbler</name>
    <dbReference type="NCBI Taxonomy" id="181631"/>
    <lineage>
        <taxon>Eukaryota</taxon>
        <taxon>Metazoa</taxon>
        <taxon>Chordata</taxon>
        <taxon>Craniata</taxon>
        <taxon>Vertebrata</taxon>
        <taxon>Euteleostomi</taxon>
        <taxon>Archelosauria</taxon>
        <taxon>Archosauria</taxon>
        <taxon>Dinosauria</taxon>
        <taxon>Saurischia</taxon>
        <taxon>Theropoda</taxon>
        <taxon>Coelurosauria</taxon>
        <taxon>Aves</taxon>
        <taxon>Neognathae</taxon>
        <taxon>Neoaves</taxon>
        <taxon>Telluraves</taxon>
        <taxon>Australaves</taxon>
        <taxon>Passeriformes</taxon>
        <taxon>Sylvioidea</taxon>
        <taxon>Timaliidae</taxon>
        <taxon>Cyanoderma</taxon>
    </lineage>
</organism>
<dbReference type="InterPro" id="IPR013162">
    <property type="entry name" value="CD80_C2-set"/>
</dbReference>
<proteinExistence type="predicted"/>
<keyword evidence="1" id="KW-1015">Disulfide bond</keyword>
<dbReference type="SUPFAM" id="SSF48726">
    <property type="entry name" value="Immunoglobulin"/>
    <property type="match status" value="1"/>
</dbReference>
<evidence type="ECO:0000313" key="3">
    <source>
        <dbReference type="Ensembl" id="ENSCRFP00000008158.1"/>
    </source>
</evidence>
<dbReference type="AlphaFoldDB" id="A0A8C3QMF0"/>
<evidence type="ECO:0000313" key="4">
    <source>
        <dbReference type="Proteomes" id="UP000694396"/>
    </source>
</evidence>
<dbReference type="GO" id="GO:0007160">
    <property type="term" value="P:cell-matrix adhesion"/>
    <property type="evidence" value="ECO:0007669"/>
    <property type="project" value="TreeGrafter"/>
</dbReference>
<accession>A0A8C3QMF0</accession>
<dbReference type="Proteomes" id="UP000694396">
    <property type="component" value="Unplaced"/>
</dbReference>